<feature type="region of interest" description="Disordered" evidence="9">
    <location>
        <begin position="1"/>
        <end position="30"/>
    </location>
</feature>
<dbReference type="GO" id="GO:0046417">
    <property type="term" value="P:chorismate metabolic process"/>
    <property type="evidence" value="ECO:0007669"/>
    <property type="project" value="InterPro"/>
</dbReference>
<evidence type="ECO:0000256" key="8">
    <source>
        <dbReference type="ARBA" id="ARBA00023235"/>
    </source>
</evidence>
<dbReference type="Pfam" id="PF01817">
    <property type="entry name" value="CM_2"/>
    <property type="match status" value="1"/>
</dbReference>
<keyword evidence="6" id="KW-0028">Amino-acid biosynthesis</keyword>
<name>A0A830HAT7_9CHLO</name>
<dbReference type="OrthoDB" id="191918at2759"/>
<dbReference type="PANTHER" id="PTHR21145">
    <property type="entry name" value="CHORISMATE MUTASE"/>
    <property type="match status" value="1"/>
</dbReference>
<dbReference type="PANTHER" id="PTHR21145:SF12">
    <property type="entry name" value="CHORISMATE MUTASE"/>
    <property type="match status" value="1"/>
</dbReference>
<comment type="pathway">
    <text evidence="3">Metabolic intermediate biosynthesis; prephenate biosynthesis; prephenate from chorismate: step 1/1.</text>
</comment>
<dbReference type="InterPro" id="IPR008238">
    <property type="entry name" value="Chorismate_mutase_AroQ_euk"/>
</dbReference>
<gene>
    <name evidence="11" type="ORF">PPROV_000284900</name>
</gene>
<dbReference type="UniPathway" id="UPA00120">
    <property type="reaction ID" value="UER00203"/>
</dbReference>
<dbReference type="GO" id="GO:0008652">
    <property type="term" value="P:amino acid biosynthetic process"/>
    <property type="evidence" value="ECO:0007669"/>
    <property type="project" value="UniProtKB-KW"/>
</dbReference>
<comment type="catalytic activity">
    <reaction evidence="1">
        <text>chorismate = prephenate</text>
        <dbReference type="Rhea" id="RHEA:13897"/>
        <dbReference type="ChEBI" id="CHEBI:29748"/>
        <dbReference type="ChEBI" id="CHEBI:29934"/>
        <dbReference type="EC" id="5.4.99.5"/>
    </reaction>
</comment>
<dbReference type="GO" id="GO:0005737">
    <property type="term" value="C:cytoplasm"/>
    <property type="evidence" value="ECO:0007669"/>
    <property type="project" value="UniProtKB-SubCell"/>
</dbReference>
<reference evidence="11" key="1">
    <citation type="submission" date="2020-10" db="EMBL/GenBank/DDBJ databases">
        <title>Unveiling of a novel bifunctional photoreceptor, Dualchrome1, isolated from a cosmopolitan green alga.</title>
        <authorList>
            <person name="Suzuki S."/>
            <person name="Kawachi M."/>
        </authorList>
    </citation>
    <scope>NUCLEOTIDE SEQUENCE</scope>
    <source>
        <strain evidence="11">NIES 2893</strain>
    </source>
</reference>
<comment type="caution">
    <text evidence="11">The sequence shown here is derived from an EMBL/GenBank/DDBJ whole genome shotgun (WGS) entry which is preliminary data.</text>
</comment>
<evidence type="ECO:0000256" key="2">
    <source>
        <dbReference type="ARBA" id="ARBA00004496"/>
    </source>
</evidence>
<comment type="subcellular location">
    <subcellularLocation>
        <location evidence="2">Cytoplasm</location>
    </subcellularLocation>
</comment>
<evidence type="ECO:0000256" key="9">
    <source>
        <dbReference type="SAM" id="MobiDB-lite"/>
    </source>
</evidence>
<dbReference type="GO" id="GO:0004106">
    <property type="term" value="F:chorismate mutase activity"/>
    <property type="evidence" value="ECO:0007669"/>
    <property type="project" value="UniProtKB-EC"/>
</dbReference>
<dbReference type="InterPro" id="IPR036263">
    <property type="entry name" value="Chorismate_II_sf"/>
</dbReference>
<evidence type="ECO:0000256" key="7">
    <source>
        <dbReference type="ARBA" id="ARBA00023141"/>
    </source>
</evidence>
<dbReference type="EMBL" id="BNJQ01000007">
    <property type="protein sequence ID" value="GHP04095.1"/>
    <property type="molecule type" value="Genomic_DNA"/>
</dbReference>
<feature type="domain" description="Chorismate mutase" evidence="10">
    <location>
        <begin position="216"/>
        <end position="324"/>
    </location>
</feature>
<evidence type="ECO:0000256" key="4">
    <source>
        <dbReference type="ARBA" id="ARBA00012404"/>
    </source>
</evidence>
<keyword evidence="12" id="KW-1185">Reference proteome</keyword>
<accession>A0A830HAT7</accession>
<evidence type="ECO:0000256" key="1">
    <source>
        <dbReference type="ARBA" id="ARBA00000824"/>
    </source>
</evidence>
<proteinExistence type="predicted"/>
<dbReference type="PROSITE" id="PS51169">
    <property type="entry name" value="CHORISMATE_MUT_3"/>
    <property type="match status" value="1"/>
</dbReference>
<dbReference type="SUPFAM" id="SSF48600">
    <property type="entry name" value="Chorismate mutase II"/>
    <property type="match status" value="1"/>
</dbReference>
<dbReference type="EC" id="5.4.99.5" evidence="4"/>
<evidence type="ECO:0000313" key="11">
    <source>
        <dbReference type="EMBL" id="GHP04095.1"/>
    </source>
</evidence>
<dbReference type="AlphaFoldDB" id="A0A830HAT7"/>
<keyword evidence="8" id="KW-0413">Isomerase</keyword>
<evidence type="ECO:0000259" key="10">
    <source>
        <dbReference type="Pfam" id="PF01817"/>
    </source>
</evidence>
<evidence type="ECO:0000256" key="3">
    <source>
        <dbReference type="ARBA" id="ARBA00004817"/>
    </source>
</evidence>
<dbReference type="GO" id="GO:0009073">
    <property type="term" value="P:aromatic amino acid family biosynthetic process"/>
    <property type="evidence" value="ECO:0007669"/>
    <property type="project" value="UniProtKB-KW"/>
</dbReference>
<dbReference type="InterPro" id="IPR002701">
    <property type="entry name" value="CM_II_prokaryot"/>
</dbReference>
<dbReference type="NCBIfam" id="TIGR01802">
    <property type="entry name" value="CM_pl-yst"/>
    <property type="match status" value="1"/>
</dbReference>
<evidence type="ECO:0000256" key="5">
    <source>
        <dbReference type="ARBA" id="ARBA00022490"/>
    </source>
</evidence>
<organism evidence="11 12">
    <name type="scientific">Pycnococcus provasolii</name>
    <dbReference type="NCBI Taxonomy" id="41880"/>
    <lineage>
        <taxon>Eukaryota</taxon>
        <taxon>Viridiplantae</taxon>
        <taxon>Chlorophyta</taxon>
        <taxon>Pseudoscourfieldiophyceae</taxon>
        <taxon>Pseudoscourfieldiales</taxon>
        <taxon>Pycnococcaceae</taxon>
        <taxon>Pycnococcus</taxon>
    </lineage>
</organism>
<dbReference type="InterPro" id="IPR037039">
    <property type="entry name" value="CM_AroQ_sf_eucaryotic"/>
</dbReference>
<keyword evidence="5" id="KW-0963">Cytoplasm</keyword>
<protein>
    <recommendedName>
        <fullName evidence="4">chorismate mutase</fullName>
        <ecNumber evidence="4">5.4.99.5</ecNumber>
    </recommendedName>
</protein>
<sequence length="334" mass="36943">MNQEHATATRTRAVSSDATQSTSAVARGSSNDVDLARLSESVALRLRREREERESNVRDEALASSDMDDANLVDGSTLVSTDLASVRDNLIRQEESIIFSLIERAQVARNSAIYECGGLPVPGFDEDTGRRHSLLEYVLRQTEQLYGRVRRYTAPDEHAFFPESLPPLVLPPLRYPDSLHRTASTFDINDVVYDMYVHHLLPEVAAEGDDANYGSAALLDVACLQALSKRVHYGMFVAEAKFTAAPQKYTPLIVEKDANGLMELLTDTAVEAQVLKRVERKAAAYGVPPDADGNGGAAVSPKIDPKEVGRLYEAWVMPLTKEVQVKYLLHRLDE</sequence>
<evidence type="ECO:0000256" key="6">
    <source>
        <dbReference type="ARBA" id="ARBA00022605"/>
    </source>
</evidence>
<dbReference type="Gene3D" id="1.10.590.10">
    <property type="entry name" value="Chorismate mutase, AroQ class superfamily, eukaryotic"/>
    <property type="match status" value="1"/>
</dbReference>
<keyword evidence="7" id="KW-0057">Aromatic amino acid biosynthesis</keyword>
<evidence type="ECO:0000313" key="12">
    <source>
        <dbReference type="Proteomes" id="UP000660262"/>
    </source>
</evidence>
<dbReference type="Proteomes" id="UP000660262">
    <property type="component" value="Unassembled WGS sequence"/>
</dbReference>